<feature type="region of interest" description="Disordered" evidence="1">
    <location>
        <begin position="194"/>
        <end position="216"/>
    </location>
</feature>
<dbReference type="InterPro" id="IPR055469">
    <property type="entry name" value="DUF7041"/>
</dbReference>
<comment type="caution">
    <text evidence="3">The sequence shown here is derived from an EMBL/GenBank/DDBJ whole genome shotgun (WGS) entry which is preliminary data.</text>
</comment>
<reference evidence="3" key="2">
    <citation type="submission" date="2020-06" db="EMBL/GenBank/DDBJ databases">
        <authorList>
            <person name="Sheffer M."/>
        </authorList>
    </citation>
    <scope>NUCLEOTIDE SEQUENCE</scope>
</reference>
<proteinExistence type="predicted"/>
<dbReference type="PANTHER" id="PTHR33327">
    <property type="entry name" value="ENDONUCLEASE"/>
    <property type="match status" value="1"/>
</dbReference>
<gene>
    <name evidence="3" type="ORF">HNY73_002803</name>
</gene>
<evidence type="ECO:0000259" key="2">
    <source>
        <dbReference type="Pfam" id="PF23055"/>
    </source>
</evidence>
<protein>
    <recommendedName>
        <fullName evidence="2">DUF7041 domain-containing protein</fullName>
    </recommendedName>
</protein>
<name>A0A8T0FUV1_ARGBR</name>
<dbReference type="Proteomes" id="UP000807504">
    <property type="component" value="Unassembled WGS sequence"/>
</dbReference>
<sequence>MMEEISAVKMPNFIPSDPSLWFTMVESTFELAIPKPITASRTKFNYCVSTLPPEIAITVRDIILSPDATDPYSQLKSEIISRCGESKSQEIRKLLAGEQLHDRKQPELLRIMQRRAESHNMPISLTGILSLSNYHLMCNRFLPQYNLDTPQKASEIADKILDITPNQVSAVSNATATADSELLSEIKMLRKEIAQMRRHSRSHSRNRQPRFRRKSPASNDDICWYHRKYDSKAQKCIPPCNYQPNHNGKE</sequence>
<evidence type="ECO:0000256" key="1">
    <source>
        <dbReference type="SAM" id="MobiDB-lite"/>
    </source>
</evidence>
<evidence type="ECO:0000313" key="3">
    <source>
        <dbReference type="EMBL" id="KAF8794887.1"/>
    </source>
</evidence>
<evidence type="ECO:0000313" key="4">
    <source>
        <dbReference type="Proteomes" id="UP000807504"/>
    </source>
</evidence>
<accession>A0A8T0FUV1</accession>
<feature type="domain" description="DUF7041" evidence="2">
    <location>
        <begin position="10"/>
        <end position="95"/>
    </location>
</feature>
<keyword evidence="4" id="KW-1185">Reference proteome</keyword>
<dbReference type="EMBL" id="JABXBU010000002">
    <property type="protein sequence ID" value="KAF8794887.1"/>
    <property type="molecule type" value="Genomic_DNA"/>
</dbReference>
<feature type="compositionally biased region" description="Basic residues" evidence="1">
    <location>
        <begin position="196"/>
        <end position="215"/>
    </location>
</feature>
<dbReference type="Pfam" id="PF23055">
    <property type="entry name" value="DUF7041"/>
    <property type="match status" value="1"/>
</dbReference>
<dbReference type="PANTHER" id="PTHR33327:SF3">
    <property type="entry name" value="RNA-DIRECTED DNA POLYMERASE"/>
    <property type="match status" value="1"/>
</dbReference>
<dbReference type="AlphaFoldDB" id="A0A8T0FUV1"/>
<reference evidence="3" key="1">
    <citation type="journal article" date="2020" name="bioRxiv">
        <title>Chromosome-level reference genome of the European wasp spider Argiope bruennichi: a resource for studies on range expansion and evolutionary adaptation.</title>
        <authorList>
            <person name="Sheffer M.M."/>
            <person name="Hoppe A."/>
            <person name="Krehenwinkel H."/>
            <person name="Uhl G."/>
            <person name="Kuss A.W."/>
            <person name="Jensen L."/>
            <person name="Jensen C."/>
            <person name="Gillespie R.G."/>
            <person name="Hoff K.J."/>
            <person name="Prost S."/>
        </authorList>
    </citation>
    <scope>NUCLEOTIDE SEQUENCE</scope>
</reference>
<organism evidence="3 4">
    <name type="scientific">Argiope bruennichi</name>
    <name type="common">Wasp spider</name>
    <name type="synonym">Aranea bruennichi</name>
    <dbReference type="NCBI Taxonomy" id="94029"/>
    <lineage>
        <taxon>Eukaryota</taxon>
        <taxon>Metazoa</taxon>
        <taxon>Ecdysozoa</taxon>
        <taxon>Arthropoda</taxon>
        <taxon>Chelicerata</taxon>
        <taxon>Arachnida</taxon>
        <taxon>Araneae</taxon>
        <taxon>Araneomorphae</taxon>
        <taxon>Entelegynae</taxon>
        <taxon>Araneoidea</taxon>
        <taxon>Araneidae</taxon>
        <taxon>Argiope</taxon>
    </lineage>
</organism>